<protein>
    <submittedName>
        <fullName evidence="3">O-succinylbenzoate synthase</fullName>
    </submittedName>
</protein>
<dbReference type="InterPro" id="IPR036849">
    <property type="entry name" value="Enolase-like_C_sf"/>
</dbReference>
<keyword evidence="1" id="KW-0479">Metal-binding</keyword>
<name>A0A3S9MXM7_9FLAO</name>
<dbReference type="InterPro" id="IPR018110">
    <property type="entry name" value="Mandel_Rmase/mucon_lact_enz_CS"/>
</dbReference>
<dbReference type="AlphaFoldDB" id="A0A3S9MXM7"/>
<evidence type="ECO:0000256" key="1">
    <source>
        <dbReference type="ARBA" id="ARBA00022723"/>
    </source>
</evidence>
<dbReference type="SUPFAM" id="SSF51604">
    <property type="entry name" value="Enolase C-terminal domain-like"/>
    <property type="match status" value="1"/>
</dbReference>
<dbReference type="InterPro" id="IPR013342">
    <property type="entry name" value="Mandelate_racemase_C"/>
</dbReference>
<sequence length="359" mass="40586">MKATFHKYNLEFKQPAGTSRGVLKTKDTYFLVIDNGDEKGIGECNLFKGLSYDDRPDYKQKLQWTCDNIGMKPSEMLDELVEWPSIRFGYEMAMKSLQSATPYELFPSPFTQGEDFIPINGLVWMGDEQFMQQQLEDKLAAGFDCIKMKIGAIDFEAEMKLLKSIRSRFSKNEVTIRVDANGAFQPDEALEKLEQLAAYDIHSIEQPIKQGQWQEMARLCEQTPVDIALDEELIGINYMDKMENCLETIKPQYIILKPALVGGFMSSRQWINLATEKNIGWWITSALESNVGLNAIAQFTYTLGVKRPQGLGTGGLFVNNIDAPLEIINGSLTCNTSKEWATNLLKKIDVHKKSGKCAK</sequence>
<dbReference type="PROSITE" id="PS00909">
    <property type="entry name" value="MR_MLE_2"/>
    <property type="match status" value="1"/>
</dbReference>
<dbReference type="PANTHER" id="PTHR48073">
    <property type="entry name" value="O-SUCCINYLBENZOATE SYNTHASE-RELATED"/>
    <property type="match status" value="1"/>
</dbReference>
<reference evidence="3 4" key="1">
    <citation type="submission" date="2018-12" db="EMBL/GenBank/DDBJ databases">
        <title>Complete genome of Nonlabens sp. MJ115.</title>
        <authorList>
            <person name="Choi H.S."/>
            <person name="Jung J."/>
        </authorList>
    </citation>
    <scope>NUCLEOTIDE SEQUENCE [LARGE SCALE GENOMIC DNA]</scope>
    <source>
        <strain evidence="3 4">MJ115</strain>
    </source>
</reference>
<dbReference type="InterPro" id="IPR029065">
    <property type="entry name" value="Enolase_C-like"/>
</dbReference>
<dbReference type="SMART" id="SM00922">
    <property type="entry name" value="MR_MLE"/>
    <property type="match status" value="1"/>
</dbReference>
<dbReference type="Pfam" id="PF13378">
    <property type="entry name" value="MR_MLE_C"/>
    <property type="match status" value="1"/>
</dbReference>
<dbReference type="InterPro" id="IPR029017">
    <property type="entry name" value="Enolase-like_N"/>
</dbReference>
<dbReference type="SUPFAM" id="SSF54826">
    <property type="entry name" value="Enolase N-terminal domain-like"/>
    <property type="match status" value="1"/>
</dbReference>
<dbReference type="SFLD" id="SFLDG00180">
    <property type="entry name" value="muconate_cycloisomerase"/>
    <property type="match status" value="1"/>
</dbReference>
<dbReference type="GO" id="GO:0016854">
    <property type="term" value="F:racemase and epimerase activity"/>
    <property type="evidence" value="ECO:0007669"/>
    <property type="project" value="UniProtKB-ARBA"/>
</dbReference>
<evidence type="ECO:0000313" key="3">
    <source>
        <dbReference type="EMBL" id="AZQ44001.1"/>
    </source>
</evidence>
<proteinExistence type="predicted"/>
<organism evidence="3 4">
    <name type="scientific">Nonlabens ponticola</name>
    <dbReference type="NCBI Taxonomy" id="2496866"/>
    <lineage>
        <taxon>Bacteria</taxon>
        <taxon>Pseudomonadati</taxon>
        <taxon>Bacteroidota</taxon>
        <taxon>Flavobacteriia</taxon>
        <taxon>Flavobacteriales</taxon>
        <taxon>Flavobacteriaceae</taxon>
        <taxon>Nonlabens</taxon>
    </lineage>
</organism>
<dbReference type="PANTHER" id="PTHR48073:SF2">
    <property type="entry name" value="O-SUCCINYLBENZOATE SYNTHASE"/>
    <property type="match status" value="1"/>
</dbReference>
<dbReference type="Gene3D" id="3.20.20.120">
    <property type="entry name" value="Enolase-like C-terminal domain"/>
    <property type="match status" value="1"/>
</dbReference>
<feature type="domain" description="Mandelate racemase/muconate lactonizing enzyme C-terminal" evidence="2">
    <location>
        <begin position="128"/>
        <end position="226"/>
    </location>
</feature>
<dbReference type="GO" id="GO:0046872">
    <property type="term" value="F:metal ion binding"/>
    <property type="evidence" value="ECO:0007669"/>
    <property type="project" value="UniProtKB-KW"/>
</dbReference>
<dbReference type="RefSeq" id="WP_126447008.1">
    <property type="nucleotide sequence ID" value="NZ_CP034549.1"/>
</dbReference>
<gene>
    <name evidence="3" type="ORF">EJ995_07045</name>
</gene>
<dbReference type="EMBL" id="CP034549">
    <property type="protein sequence ID" value="AZQ44001.1"/>
    <property type="molecule type" value="Genomic_DNA"/>
</dbReference>
<dbReference type="CDD" id="cd03320">
    <property type="entry name" value="OSBS"/>
    <property type="match status" value="1"/>
</dbReference>
<dbReference type="Gene3D" id="3.30.390.10">
    <property type="entry name" value="Enolase-like, N-terminal domain"/>
    <property type="match status" value="1"/>
</dbReference>
<evidence type="ECO:0000259" key="2">
    <source>
        <dbReference type="SMART" id="SM00922"/>
    </source>
</evidence>
<dbReference type="OrthoDB" id="9766759at2"/>
<accession>A0A3S9MXM7</accession>
<evidence type="ECO:0000313" key="4">
    <source>
        <dbReference type="Proteomes" id="UP000279600"/>
    </source>
</evidence>
<dbReference type="KEGG" id="noj:EJ995_07045"/>
<dbReference type="GO" id="GO:0009063">
    <property type="term" value="P:amino acid catabolic process"/>
    <property type="evidence" value="ECO:0007669"/>
    <property type="project" value="InterPro"/>
</dbReference>
<dbReference type="Proteomes" id="UP000279600">
    <property type="component" value="Chromosome"/>
</dbReference>
<dbReference type="SFLD" id="SFLDF00009">
    <property type="entry name" value="o-succinylbenzoate_synthase"/>
    <property type="match status" value="1"/>
</dbReference>
<dbReference type="SFLD" id="SFLDS00001">
    <property type="entry name" value="Enolase"/>
    <property type="match status" value="1"/>
</dbReference>
<keyword evidence="4" id="KW-1185">Reference proteome</keyword>